<proteinExistence type="predicted"/>
<gene>
    <name evidence="3" type="ORF">GBA63_06280</name>
</gene>
<protein>
    <submittedName>
        <fullName evidence="3">Uncharacterized protein</fullName>
    </submittedName>
</protein>
<dbReference type="EMBL" id="CP045119">
    <property type="protein sequence ID" value="QIN82302.1"/>
    <property type="molecule type" value="Genomic_DNA"/>
</dbReference>
<dbReference type="RefSeq" id="WP_166174510.1">
    <property type="nucleotide sequence ID" value="NZ_CP045119.1"/>
</dbReference>
<sequence>MRTYALLFALISLVMLVMFSIYVFRGPVDPLIAGGLFVSFLACAAPALLLLKPFDPPDELRRRKEARRERARQRGFTPRKDPPKGRGS</sequence>
<feature type="transmembrane region" description="Helical" evidence="2">
    <location>
        <begin position="31"/>
        <end position="54"/>
    </location>
</feature>
<evidence type="ECO:0000313" key="4">
    <source>
        <dbReference type="Proteomes" id="UP000501452"/>
    </source>
</evidence>
<name>A0A6G8Q776_9ACTN</name>
<reference evidence="3 4" key="1">
    <citation type="submission" date="2019-10" db="EMBL/GenBank/DDBJ databases">
        <title>Rubrobacter sp nov SCSIO 52090 isolated from a deep-sea sediment in the South China Sea.</title>
        <authorList>
            <person name="Chen R.W."/>
        </authorList>
    </citation>
    <scope>NUCLEOTIDE SEQUENCE [LARGE SCALE GENOMIC DNA]</scope>
    <source>
        <strain evidence="3 4">SCSIO 52909</strain>
    </source>
</reference>
<evidence type="ECO:0000313" key="3">
    <source>
        <dbReference type="EMBL" id="QIN82302.1"/>
    </source>
</evidence>
<dbReference type="KEGG" id="rub:GBA63_06280"/>
<dbReference type="AlphaFoldDB" id="A0A6G8Q776"/>
<feature type="region of interest" description="Disordered" evidence="1">
    <location>
        <begin position="61"/>
        <end position="88"/>
    </location>
</feature>
<keyword evidence="2" id="KW-0472">Membrane</keyword>
<evidence type="ECO:0000256" key="1">
    <source>
        <dbReference type="SAM" id="MobiDB-lite"/>
    </source>
</evidence>
<organism evidence="3 4">
    <name type="scientific">Rubrobacter tropicus</name>
    <dbReference type="NCBI Taxonomy" id="2653851"/>
    <lineage>
        <taxon>Bacteria</taxon>
        <taxon>Bacillati</taxon>
        <taxon>Actinomycetota</taxon>
        <taxon>Rubrobacteria</taxon>
        <taxon>Rubrobacterales</taxon>
        <taxon>Rubrobacteraceae</taxon>
        <taxon>Rubrobacter</taxon>
    </lineage>
</organism>
<evidence type="ECO:0000256" key="2">
    <source>
        <dbReference type="SAM" id="Phobius"/>
    </source>
</evidence>
<keyword evidence="2" id="KW-1133">Transmembrane helix</keyword>
<keyword evidence="2" id="KW-0812">Transmembrane</keyword>
<keyword evidence="4" id="KW-1185">Reference proteome</keyword>
<dbReference type="Proteomes" id="UP000501452">
    <property type="component" value="Chromosome"/>
</dbReference>
<feature type="compositionally biased region" description="Basic and acidic residues" evidence="1">
    <location>
        <begin position="78"/>
        <end position="88"/>
    </location>
</feature>
<accession>A0A6G8Q776</accession>
<feature type="transmembrane region" description="Helical" evidence="2">
    <location>
        <begin position="7"/>
        <end position="25"/>
    </location>
</feature>